<comment type="subcellular location">
    <subcellularLocation>
        <location evidence="1 8">Cell outer membrane</location>
        <topology evidence="1 8">Multi-pass membrane protein</topology>
    </subcellularLocation>
</comment>
<comment type="similarity">
    <text evidence="8 9">Belongs to the TonB-dependent receptor family.</text>
</comment>
<dbReference type="AlphaFoldDB" id="A0A1M5BQF4"/>
<dbReference type="InterPro" id="IPR023996">
    <property type="entry name" value="TonB-dep_OMP_SusC/RagA"/>
</dbReference>
<dbReference type="SUPFAM" id="SSF49464">
    <property type="entry name" value="Carboxypeptidase regulatory domain-like"/>
    <property type="match status" value="1"/>
</dbReference>
<keyword evidence="4 8" id="KW-0812">Transmembrane</keyword>
<dbReference type="EMBL" id="FQUM01000005">
    <property type="protein sequence ID" value="SHF44655.1"/>
    <property type="molecule type" value="Genomic_DNA"/>
</dbReference>
<dbReference type="GO" id="GO:0009279">
    <property type="term" value="C:cell outer membrane"/>
    <property type="evidence" value="ECO:0007669"/>
    <property type="project" value="UniProtKB-SubCell"/>
</dbReference>
<dbReference type="PROSITE" id="PS52016">
    <property type="entry name" value="TONB_DEPENDENT_REC_3"/>
    <property type="match status" value="1"/>
</dbReference>
<dbReference type="Gene3D" id="2.170.130.10">
    <property type="entry name" value="TonB-dependent receptor, plug domain"/>
    <property type="match status" value="1"/>
</dbReference>
<evidence type="ECO:0000259" key="12">
    <source>
        <dbReference type="Pfam" id="PF07715"/>
    </source>
</evidence>
<dbReference type="InterPro" id="IPR036942">
    <property type="entry name" value="Beta-barrel_TonB_sf"/>
</dbReference>
<dbReference type="InterPro" id="IPR039426">
    <property type="entry name" value="TonB-dep_rcpt-like"/>
</dbReference>
<dbReference type="Gene3D" id="2.60.40.1120">
    <property type="entry name" value="Carboxypeptidase-like, regulatory domain"/>
    <property type="match status" value="1"/>
</dbReference>
<evidence type="ECO:0000256" key="8">
    <source>
        <dbReference type="PROSITE-ProRule" id="PRU01360"/>
    </source>
</evidence>
<evidence type="ECO:0000256" key="10">
    <source>
        <dbReference type="SAM" id="SignalP"/>
    </source>
</evidence>
<dbReference type="InterPro" id="IPR023997">
    <property type="entry name" value="TonB-dep_OMP_SusC/RagA_CS"/>
</dbReference>
<evidence type="ECO:0000259" key="11">
    <source>
        <dbReference type="Pfam" id="PF00593"/>
    </source>
</evidence>
<evidence type="ECO:0000256" key="2">
    <source>
        <dbReference type="ARBA" id="ARBA00022448"/>
    </source>
</evidence>
<proteinExistence type="inferred from homology"/>
<keyword evidence="10" id="KW-0732">Signal</keyword>
<dbReference type="FunFam" id="2.60.40.1120:FF:000003">
    <property type="entry name" value="Outer membrane protein Omp121"/>
    <property type="match status" value="1"/>
</dbReference>
<organism evidence="13 14">
    <name type="scientific">Mariniphaga anaerophila</name>
    <dbReference type="NCBI Taxonomy" id="1484053"/>
    <lineage>
        <taxon>Bacteria</taxon>
        <taxon>Pseudomonadati</taxon>
        <taxon>Bacteroidota</taxon>
        <taxon>Bacteroidia</taxon>
        <taxon>Marinilabiliales</taxon>
        <taxon>Prolixibacteraceae</taxon>
        <taxon>Mariniphaga</taxon>
    </lineage>
</organism>
<evidence type="ECO:0000256" key="7">
    <source>
        <dbReference type="ARBA" id="ARBA00023237"/>
    </source>
</evidence>
<dbReference type="Pfam" id="PF13715">
    <property type="entry name" value="CarbopepD_reg_2"/>
    <property type="match status" value="1"/>
</dbReference>
<dbReference type="InterPro" id="IPR012910">
    <property type="entry name" value="Plug_dom"/>
</dbReference>
<feature type="signal peptide" evidence="10">
    <location>
        <begin position="1"/>
        <end position="16"/>
    </location>
</feature>
<feature type="domain" description="TonB-dependent receptor plug" evidence="12">
    <location>
        <begin position="109"/>
        <end position="225"/>
    </location>
</feature>
<feature type="chain" id="PRO_5013290892" evidence="10">
    <location>
        <begin position="17"/>
        <end position="978"/>
    </location>
</feature>
<protein>
    <submittedName>
        <fullName evidence="13">Iron complex outermembrane recepter protein</fullName>
    </submittedName>
</protein>
<dbReference type="Gene3D" id="2.40.170.20">
    <property type="entry name" value="TonB-dependent receptor, beta-barrel domain"/>
    <property type="match status" value="1"/>
</dbReference>
<name>A0A1M5BQF4_9BACT</name>
<dbReference type="SUPFAM" id="SSF56935">
    <property type="entry name" value="Porins"/>
    <property type="match status" value="1"/>
</dbReference>
<keyword evidence="7 8" id="KW-0998">Cell outer membrane</keyword>
<dbReference type="NCBIfam" id="TIGR04056">
    <property type="entry name" value="OMP_RagA_SusC"/>
    <property type="match status" value="1"/>
</dbReference>
<evidence type="ECO:0000256" key="6">
    <source>
        <dbReference type="ARBA" id="ARBA00023136"/>
    </source>
</evidence>
<keyword evidence="5 9" id="KW-0798">TonB box</keyword>
<dbReference type="NCBIfam" id="TIGR04057">
    <property type="entry name" value="SusC_RagA_signa"/>
    <property type="match status" value="1"/>
</dbReference>
<dbReference type="Pfam" id="PF00593">
    <property type="entry name" value="TonB_dep_Rec_b-barrel"/>
    <property type="match status" value="1"/>
</dbReference>
<keyword evidence="6 8" id="KW-0472">Membrane</keyword>
<evidence type="ECO:0000256" key="5">
    <source>
        <dbReference type="ARBA" id="ARBA00023077"/>
    </source>
</evidence>
<gene>
    <name evidence="13" type="ORF">SAMN05444274_105255</name>
</gene>
<dbReference type="InterPro" id="IPR000531">
    <property type="entry name" value="Beta-barrel_TonB"/>
</dbReference>
<dbReference type="Pfam" id="PF07715">
    <property type="entry name" value="Plug"/>
    <property type="match status" value="1"/>
</dbReference>
<sequence>MFLFLVAFLFTNLVQAQQKTITGSVVDADSGDPLPGVTIAVKGTTRGTITNFDGLYSIDVEKGETLAFSFIGYTPQEFIIDNETSLNIKMAQSVVGLEEVVVIGYGQVKKEDATGSVEAISADDFNAGAITSPQELVSGKIAGVQITSGGGSPGEGSTIRIRGGSSLSASNDPLIVIDGVPVDNDGIDGMKNPLNAIHPSDIETFTVLKDASATAIYGSRASNGVVIITTKKGRKGAPLAVTYNQYFSLSTHSNQIHPLSASEFRSIVNERYANNPNALKLLGNSETDWQDEIYRVAYGHDHNLGLTGNIKDMPFRASIGYSKQEGILKTDGMDRLTGSLGLNPSFFDDHLRVNLNVKGMLINNRFGNRDAIGSAFSFDPTQPVYNDSPYGGYFTWVQQNGDPIPIANMNPVARLALQDDQSTVKRSIGSAEFDYRFHFLPDLRANLNLGYDISNSDGYTLVPEYAPWDYDKQKGGGTDKQYSQDKKNSLLDFYLNYVKEFDGIKSRVDAMAGYSWQHFWRAGQTKNTNAKGDYVHSDTDYETENYLVSFFGRLNYTFNGRYLATFTLRNDGSSRFSPETRWGLFPSVALAWRIIEEPFLTDSRTLSDLKLRLGYGITGQQNISNNDYPYMARYTFGEPTASYQFGDSFISTIRPEGYDADIKWEETTTYNVGLDYGFLNNRISGAIDAYYRVTNDLINFIPVPAGTNLTNMILTNVGDLENRGIEFTINAIPISKENLSWEVGFNASFNDNKITKLTAVDDPSYIGVETGGISGGVGNNIQIHSVGFPANSFFVYEQVYDADGKPIEGLYVDRNGDGAITNDDKYRYKKPAPDVFMGFSSKLYYNSWDFGFSGRVNLNNYVYNNVWSGQATYNNLYNSAGYLNNISNNVFETGFENPKYFSDYYIQDASFLRLDNISLGYTFTNYLDERMKMRLYGTVQNVFVITRYEGLDPEVSEGIDNSVYPRPRTFMLGLSVNF</sequence>
<evidence type="ECO:0000313" key="13">
    <source>
        <dbReference type="EMBL" id="SHF44655.1"/>
    </source>
</evidence>
<reference evidence="13 14" key="1">
    <citation type="submission" date="2016-11" db="EMBL/GenBank/DDBJ databases">
        <authorList>
            <person name="Jaros S."/>
            <person name="Januszkiewicz K."/>
            <person name="Wedrychowicz H."/>
        </authorList>
    </citation>
    <scope>NUCLEOTIDE SEQUENCE [LARGE SCALE GENOMIC DNA]</scope>
    <source>
        <strain evidence="13 14">DSM 26910</strain>
    </source>
</reference>
<evidence type="ECO:0000256" key="3">
    <source>
        <dbReference type="ARBA" id="ARBA00022452"/>
    </source>
</evidence>
<feature type="domain" description="TonB-dependent receptor-like beta-barrel" evidence="11">
    <location>
        <begin position="385"/>
        <end position="942"/>
    </location>
</feature>
<dbReference type="STRING" id="1484053.SAMN05444274_105255"/>
<evidence type="ECO:0000256" key="9">
    <source>
        <dbReference type="RuleBase" id="RU003357"/>
    </source>
</evidence>
<evidence type="ECO:0000256" key="1">
    <source>
        <dbReference type="ARBA" id="ARBA00004571"/>
    </source>
</evidence>
<evidence type="ECO:0000256" key="4">
    <source>
        <dbReference type="ARBA" id="ARBA00022692"/>
    </source>
</evidence>
<dbReference type="Proteomes" id="UP000184164">
    <property type="component" value="Unassembled WGS sequence"/>
</dbReference>
<dbReference type="InterPro" id="IPR008969">
    <property type="entry name" value="CarboxyPept-like_regulatory"/>
</dbReference>
<keyword evidence="2 8" id="KW-0813">Transport</keyword>
<accession>A0A1M5BQF4</accession>
<dbReference type="InterPro" id="IPR037066">
    <property type="entry name" value="Plug_dom_sf"/>
</dbReference>
<keyword evidence="14" id="KW-1185">Reference proteome</keyword>
<keyword evidence="3 8" id="KW-1134">Transmembrane beta strand</keyword>
<evidence type="ECO:0000313" key="14">
    <source>
        <dbReference type="Proteomes" id="UP000184164"/>
    </source>
</evidence>